<dbReference type="AlphaFoldDB" id="A0A420HN73"/>
<dbReference type="Proteomes" id="UP000286134">
    <property type="component" value="Unassembled WGS sequence"/>
</dbReference>
<evidence type="ECO:0000313" key="1">
    <source>
        <dbReference type="EMBL" id="RKF58898.1"/>
    </source>
</evidence>
<dbReference type="OrthoDB" id="10465297at2759"/>
<protein>
    <submittedName>
        <fullName evidence="1">Putative multidrug resistance protein fnx1</fullName>
    </submittedName>
</protein>
<keyword evidence="2" id="KW-1185">Reference proteome</keyword>
<reference evidence="1 2" key="1">
    <citation type="journal article" date="2018" name="BMC Genomics">
        <title>Comparative genome analyses reveal sequence features reflecting distinct modes of host-adaptation between dicot and monocot powdery mildew.</title>
        <authorList>
            <person name="Wu Y."/>
            <person name="Ma X."/>
            <person name="Pan Z."/>
            <person name="Kale S.D."/>
            <person name="Song Y."/>
            <person name="King H."/>
            <person name="Zhang Q."/>
            <person name="Presley C."/>
            <person name="Deng X."/>
            <person name="Wei C.I."/>
            <person name="Xiao S."/>
        </authorList>
    </citation>
    <scope>NUCLEOTIDE SEQUENCE [LARGE SCALE GENOMIC DNA]</scope>
    <source>
        <strain evidence="1">UMSG2</strain>
    </source>
</reference>
<accession>A0A420HN73</accession>
<gene>
    <name evidence="1" type="ORF">OnM2_064014</name>
</gene>
<name>A0A420HN73_9PEZI</name>
<sequence>MSLYFAKGIISKNSSSIERFFTTKEDTFRKSSSKPENWPTSLKRALRARLRYNGKTSRNNEGVIRQALRKIKQEEVELNEPVLPLGTQHIHQRPKTHYEAAMYMKEIYMCGTLEPPSPITCRQALMETHKLLIRADMQADQIQNIKAAISVERSRQITTRKSANKREEINFGQWKAKIDEKN</sequence>
<dbReference type="EMBL" id="MCFK01006460">
    <property type="protein sequence ID" value="RKF58898.1"/>
    <property type="molecule type" value="Genomic_DNA"/>
</dbReference>
<organism evidence="1 2">
    <name type="scientific">Erysiphe neolycopersici</name>
    <dbReference type="NCBI Taxonomy" id="212602"/>
    <lineage>
        <taxon>Eukaryota</taxon>
        <taxon>Fungi</taxon>
        <taxon>Dikarya</taxon>
        <taxon>Ascomycota</taxon>
        <taxon>Pezizomycotina</taxon>
        <taxon>Leotiomycetes</taxon>
        <taxon>Erysiphales</taxon>
        <taxon>Erysiphaceae</taxon>
        <taxon>Erysiphe</taxon>
    </lineage>
</organism>
<proteinExistence type="predicted"/>
<comment type="caution">
    <text evidence="1">The sequence shown here is derived from an EMBL/GenBank/DDBJ whole genome shotgun (WGS) entry which is preliminary data.</text>
</comment>
<evidence type="ECO:0000313" key="2">
    <source>
        <dbReference type="Proteomes" id="UP000286134"/>
    </source>
</evidence>